<comment type="caution">
    <text evidence="3">The sequence shown here is derived from an EMBL/GenBank/DDBJ whole genome shotgun (WGS) entry which is preliminary data.</text>
</comment>
<keyword evidence="2" id="KW-1133">Transmembrane helix</keyword>
<keyword evidence="4" id="KW-1185">Reference proteome</keyword>
<feature type="transmembrane region" description="Helical" evidence="2">
    <location>
        <begin position="113"/>
        <end position="134"/>
    </location>
</feature>
<sequence length="149" mass="16236">MASTLQPGLQIATVEKDVLKAPMATVKPYDKSPTQSGPPTPRSDRTANPFDTDVEAMVTNSSTDKCPRASIVINRRDDCQVWPGKDHWKQRAKAAKRQRSCTCMARLNRRTRVVVKILIVVLVVGLAVAIGFGVSKPLGAPIWGNKSTP</sequence>
<evidence type="ECO:0000256" key="2">
    <source>
        <dbReference type="SAM" id="Phobius"/>
    </source>
</evidence>
<protein>
    <submittedName>
        <fullName evidence="3">Uncharacterized protein</fullName>
    </submittedName>
</protein>
<evidence type="ECO:0000313" key="3">
    <source>
        <dbReference type="EMBL" id="PHH68707.1"/>
    </source>
</evidence>
<proteinExistence type="predicted"/>
<dbReference type="AlphaFoldDB" id="A0A2C5YIY1"/>
<dbReference type="Proteomes" id="UP000224854">
    <property type="component" value="Unassembled WGS sequence"/>
</dbReference>
<dbReference type="EMBL" id="NJEU01001074">
    <property type="protein sequence ID" value="PHH68707.1"/>
    <property type="molecule type" value="Genomic_DNA"/>
</dbReference>
<dbReference type="OrthoDB" id="5214669at2759"/>
<evidence type="ECO:0000256" key="1">
    <source>
        <dbReference type="SAM" id="MobiDB-lite"/>
    </source>
</evidence>
<evidence type="ECO:0000313" key="4">
    <source>
        <dbReference type="Proteomes" id="UP000224854"/>
    </source>
</evidence>
<keyword evidence="2" id="KW-0812">Transmembrane</keyword>
<reference evidence="3 4" key="1">
    <citation type="submission" date="2017-06" db="EMBL/GenBank/DDBJ databases">
        <title>Ant-infecting Ophiocordyceps genomes reveal a high diversity of potential behavioral manipulation genes and a possible major role for enterotoxins.</title>
        <authorList>
            <person name="De Bekker C."/>
            <person name="Evans H.C."/>
            <person name="Brachmann A."/>
            <person name="Hughes D.P."/>
        </authorList>
    </citation>
    <scope>NUCLEOTIDE SEQUENCE [LARGE SCALE GENOMIC DNA]</scope>
    <source>
        <strain evidence="3 4">1348a</strain>
    </source>
</reference>
<organism evidence="3 4">
    <name type="scientific">Ophiocordyceps australis</name>
    <dbReference type="NCBI Taxonomy" id="1399860"/>
    <lineage>
        <taxon>Eukaryota</taxon>
        <taxon>Fungi</taxon>
        <taxon>Dikarya</taxon>
        <taxon>Ascomycota</taxon>
        <taxon>Pezizomycotina</taxon>
        <taxon>Sordariomycetes</taxon>
        <taxon>Hypocreomycetidae</taxon>
        <taxon>Hypocreales</taxon>
        <taxon>Ophiocordycipitaceae</taxon>
        <taxon>Ophiocordyceps</taxon>
    </lineage>
</organism>
<feature type="region of interest" description="Disordered" evidence="1">
    <location>
        <begin position="22"/>
        <end position="49"/>
    </location>
</feature>
<gene>
    <name evidence="3" type="ORF">CDD82_339</name>
</gene>
<accession>A0A2C5YIY1</accession>
<keyword evidence="2" id="KW-0472">Membrane</keyword>
<name>A0A2C5YIY1_9HYPO</name>